<accession>A0ACC7P7I5</accession>
<gene>
    <name evidence="1" type="ORF">ACI1P1_28355</name>
</gene>
<reference evidence="1" key="1">
    <citation type="submission" date="2024-12" db="EMBL/GenBank/DDBJ databases">
        <authorList>
            <person name="Wu N."/>
        </authorList>
    </citation>
    <scope>NUCLEOTIDE SEQUENCE</scope>
    <source>
        <strain evidence="1">P15</strain>
    </source>
</reference>
<dbReference type="EMBL" id="JBJURJ010000027">
    <property type="protein sequence ID" value="MFM9332214.1"/>
    <property type="molecule type" value="Genomic_DNA"/>
</dbReference>
<organism evidence="1 2">
    <name type="scientific">Paenibacillus mesotrionivorans</name>
    <dbReference type="NCBI Taxonomy" id="3160968"/>
    <lineage>
        <taxon>Bacteria</taxon>
        <taxon>Bacillati</taxon>
        <taxon>Bacillota</taxon>
        <taxon>Bacilli</taxon>
        <taxon>Bacillales</taxon>
        <taxon>Paenibacillaceae</taxon>
        <taxon>Paenibacillus</taxon>
    </lineage>
</organism>
<evidence type="ECO:0000313" key="1">
    <source>
        <dbReference type="EMBL" id="MFM9332214.1"/>
    </source>
</evidence>
<protein>
    <submittedName>
        <fullName evidence="1">Uncharacterized protein</fullName>
    </submittedName>
</protein>
<keyword evidence="2" id="KW-1185">Reference proteome</keyword>
<name>A0ACC7P7I5_9BACL</name>
<dbReference type="Proteomes" id="UP001631969">
    <property type="component" value="Unassembled WGS sequence"/>
</dbReference>
<evidence type="ECO:0000313" key="2">
    <source>
        <dbReference type="Proteomes" id="UP001631969"/>
    </source>
</evidence>
<sequence length="145" mass="15090">MTRLIDARTSMGLSTTDLSPDPFPVGDPVLAGQVGLNVPQSTPGIIRIQFDGVIGAQLGITSDVTITLTLVNGTLSTDPIVYQSITSYTGSPTSSNNILIPLSASVYNIPAPVSGLLIYSLYVTVSAFILRSGPESLNASAYTDN</sequence>
<comment type="caution">
    <text evidence="1">The sequence shown here is derived from an EMBL/GenBank/DDBJ whole genome shotgun (WGS) entry which is preliminary data.</text>
</comment>
<proteinExistence type="predicted"/>